<evidence type="ECO:0000313" key="1">
    <source>
        <dbReference type="EMBL" id="RDX69367.1"/>
    </source>
</evidence>
<organism evidence="1 2">
    <name type="scientific">Mucuna pruriens</name>
    <name type="common">Velvet bean</name>
    <name type="synonym">Dolichos pruriens</name>
    <dbReference type="NCBI Taxonomy" id="157652"/>
    <lineage>
        <taxon>Eukaryota</taxon>
        <taxon>Viridiplantae</taxon>
        <taxon>Streptophyta</taxon>
        <taxon>Embryophyta</taxon>
        <taxon>Tracheophyta</taxon>
        <taxon>Spermatophyta</taxon>
        <taxon>Magnoliopsida</taxon>
        <taxon>eudicotyledons</taxon>
        <taxon>Gunneridae</taxon>
        <taxon>Pentapetalae</taxon>
        <taxon>rosids</taxon>
        <taxon>fabids</taxon>
        <taxon>Fabales</taxon>
        <taxon>Fabaceae</taxon>
        <taxon>Papilionoideae</taxon>
        <taxon>50 kb inversion clade</taxon>
        <taxon>NPAAA clade</taxon>
        <taxon>indigoferoid/millettioid clade</taxon>
        <taxon>Phaseoleae</taxon>
        <taxon>Mucuna</taxon>
    </lineage>
</organism>
<sequence length="66" mass="7752">MKLFCDNNLTISISLNLVQHGRTKRIEIEKYFIKEKLDSEHIVTTHVFTKGDSLQLDFRNSIASWK</sequence>
<keyword evidence="2" id="KW-1185">Reference proteome</keyword>
<protein>
    <recommendedName>
        <fullName evidence="3">Copia protein</fullName>
    </recommendedName>
</protein>
<proteinExistence type="predicted"/>
<evidence type="ECO:0008006" key="3">
    <source>
        <dbReference type="Google" id="ProtNLM"/>
    </source>
</evidence>
<dbReference type="OrthoDB" id="1436114at2759"/>
<accession>A0A371ETJ6</accession>
<dbReference type="EMBL" id="QJKJ01012138">
    <property type="protein sequence ID" value="RDX69367.1"/>
    <property type="molecule type" value="Genomic_DNA"/>
</dbReference>
<feature type="non-terminal residue" evidence="1">
    <location>
        <position position="1"/>
    </location>
</feature>
<dbReference type="AlphaFoldDB" id="A0A371ETJ6"/>
<reference evidence="1" key="1">
    <citation type="submission" date="2018-05" db="EMBL/GenBank/DDBJ databases">
        <title>Draft genome of Mucuna pruriens seed.</title>
        <authorList>
            <person name="Nnadi N.E."/>
            <person name="Vos R."/>
            <person name="Hasami M.H."/>
            <person name="Devisetty U.K."/>
            <person name="Aguiy J.C."/>
        </authorList>
    </citation>
    <scope>NUCLEOTIDE SEQUENCE [LARGE SCALE GENOMIC DNA]</scope>
    <source>
        <strain evidence="1">JCA_2017</strain>
    </source>
</reference>
<dbReference type="Proteomes" id="UP000257109">
    <property type="component" value="Unassembled WGS sequence"/>
</dbReference>
<name>A0A371ETJ6_MUCPR</name>
<evidence type="ECO:0000313" key="2">
    <source>
        <dbReference type="Proteomes" id="UP000257109"/>
    </source>
</evidence>
<gene>
    <name evidence="1" type="ORF">CR513_51528</name>
</gene>
<comment type="caution">
    <text evidence="1">The sequence shown here is derived from an EMBL/GenBank/DDBJ whole genome shotgun (WGS) entry which is preliminary data.</text>
</comment>